<reference evidence="15" key="1">
    <citation type="journal article" date="2014" name="Int. J. Syst. Evol. Microbiol.">
        <title>Complete genome sequence of Corynebacterium casei LMG S-19264T (=DSM 44701T), isolated from a smear-ripened cheese.</title>
        <authorList>
            <consortium name="US DOE Joint Genome Institute (JGI-PGF)"/>
            <person name="Walter F."/>
            <person name="Albersmeier A."/>
            <person name="Kalinowski J."/>
            <person name="Ruckert C."/>
        </authorList>
    </citation>
    <scope>NUCLEOTIDE SEQUENCE</scope>
    <source>
        <strain evidence="15">CGMCC 1.15725</strain>
    </source>
</reference>
<evidence type="ECO:0000256" key="6">
    <source>
        <dbReference type="ARBA" id="ARBA00023136"/>
    </source>
</evidence>
<dbReference type="CDD" id="cd06225">
    <property type="entry name" value="HAMP"/>
    <property type="match status" value="1"/>
</dbReference>
<dbReference type="GO" id="GO:0004888">
    <property type="term" value="F:transmembrane signaling receptor activity"/>
    <property type="evidence" value="ECO:0007669"/>
    <property type="project" value="InterPro"/>
</dbReference>
<dbReference type="Proteomes" id="UP000646365">
    <property type="component" value="Unassembled WGS sequence"/>
</dbReference>
<dbReference type="AlphaFoldDB" id="A0A8J2Z0K3"/>
<evidence type="ECO:0000256" key="11">
    <source>
        <dbReference type="SAM" id="Phobius"/>
    </source>
</evidence>
<evidence type="ECO:0000256" key="2">
    <source>
        <dbReference type="ARBA" id="ARBA00022475"/>
    </source>
</evidence>
<accession>A0A8J2Z0K3</accession>
<dbReference type="Gene3D" id="3.30.450.20">
    <property type="entry name" value="PAS domain"/>
    <property type="match status" value="1"/>
</dbReference>
<evidence type="ECO:0000256" key="7">
    <source>
        <dbReference type="ARBA" id="ARBA00023224"/>
    </source>
</evidence>
<dbReference type="PRINTS" id="PR00260">
    <property type="entry name" value="CHEMTRNSDUCR"/>
</dbReference>
<dbReference type="RefSeq" id="WP_189052542.1">
    <property type="nucleotide sequence ID" value="NZ_BMJQ01000036.1"/>
</dbReference>
<comment type="caution">
    <text evidence="15">The sequence shown here is derived from an EMBL/GenBank/DDBJ whole genome shotgun (WGS) entry which is preliminary data.</text>
</comment>
<keyword evidence="3" id="KW-0997">Cell inner membrane</keyword>
<dbReference type="InterPro" id="IPR000727">
    <property type="entry name" value="T_SNARE_dom"/>
</dbReference>
<keyword evidence="2" id="KW-1003">Cell membrane</keyword>
<evidence type="ECO:0000256" key="4">
    <source>
        <dbReference type="ARBA" id="ARBA00022692"/>
    </source>
</evidence>
<evidence type="ECO:0000256" key="1">
    <source>
        <dbReference type="ARBA" id="ARBA00004429"/>
    </source>
</evidence>
<name>A0A8J2Z0K3_9PROT</name>
<dbReference type="PROSITE" id="PS50885">
    <property type="entry name" value="HAMP"/>
    <property type="match status" value="1"/>
</dbReference>
<organism evidence="15 16">
    <name type="scientific">Aliidongia dinghuensis</name>
    <dbReference type="NCBI Taxonomy" id="1867774"/>
    <lineage>
        <taxon>Bacteria</taxon>
        <taxon>Pseudomonadati</taxon>
        <taxon>Pseudomonadota</taxon>
        <taxon>Alphaproteobacteria</taxon>
        <taxon>Rhodospirillales</taxon>
        <taxon>Dongiaceae</taxon>
        <taxon>Aliidongia</taxon>
    </lineage>
</organism>
<dbReference type="SMART" id="SM01049">
    <property type="entry name" value="Cache_2"/>
    <property type="match status" value="1"/>
</dbReference>
<dbReference type="EMBL" id="BMJQ01000036">
    <property type="protein sequence ID" value="GGF50922.1"/>
    <property type="molecule type" value="Genomic_DNA"/>
</dbReference>
<feature type="region of interest" description="Disordered" evidence="10">
    <location>
        <begin position="307"/>
        <end position="328"/>
    </location>
</feature>
<dbReference type="InterPro" id="IPR033480">
    <property type="entry name" value="sCache_2"/>
</dbReference>
<evidence type="ECO:0000259" key="14">
    <source>
        <dbReference type="PROSITE" id="PS50885"/>
    </source>
</evidence>
<gene>
    <name evidence="15" type="ORF">GCM10011611_66690</name>
</gene>
<feature type="compositionally biased region" description="Polar residues" evidence="10">
    <location>
        <begin position="311"/>
        <end position="328"/>
    </location>
</feature>
<reference evidence="15" key="2">
    <citation type="submission" date="2020-09" db="EMBL/GenBank/DDBJ databases">
        <authorList>
            <person name="Sun Q."/>
            <person name="Zhou Y."/>
        </authorList>
    </citation>
    <scope>NUCLEOTIDE SEQUENCE</scope>
    <source>
        <strain evidence="15">CGMCC 1.15725</strain>
    </source>
</reference>
<dbReference type="Pfam" id="PF00672">
    <property type="entry name" value="HAMP"/>
    <property type="match status" value="1"/>
</dbReference>
<dbReference type="PROSITE" id="PS50192">
    <property type="entry name" value="T_SNARE"/>
    <property type="match status" value="1"/>
</dbReference>
<feature type="domain" description="T-SNARE coiled-coil homology" evidence="13">
    <location>
        <begin position="454"/>
        <end position="516"/>
    </location>
</feature>
<dbReference type="InterPro" id="IPR003660">
    <property type="entry name" value="HAMP_dom"/>
</dbReference>
<sequence>MKNLSIFQRLLLIIITLSVAFGGIAIEQVWSVRQIILREREDKLRDMVTSVVRMVTTYDDEVKAGHMTLADAQEAAKKAIRGMRWGDGDYYGVYAYDGTTLVHANPKNEGVNRINATDKHGRRTVEDLIKLAQSGGGFSEFMIPRASGGAEAPKQEFSAPYEPWKWAIQAGVYTDDIDTVMYQQAAWIGGIAAVVLFCSVGIALVLGRGITRPIGRLCDAMDRLAAGDTDVVVPHADLANETGRIARALTVFQGSIIERAQLRLAQDRNREEAEERSRKLVQKLVDDLRASVGRAVGTVTKAAAEMRGSSEVMSSNANHASERSTSVATAADQASANVQTVAAATEELATSVVEISRQMSRSLAIADKAQDDTVRTNRAMAGLAEAAGKIGEVISLIDTIASQTNLLALNATIEAARAGEAGKGFAVVASEVKALATQTGRATGEISGQIGEIQAATRAAVDAIKEIGQTIAEMNEIGSSIAAAIEEQGAATQEITRNIQEAARGTAEVTRFIGDISEEVRATFTQASQVHGAASGMEQIVSHLNVEVDTILSNLQAA</sequence>
<dbReference type="GO" id="GO:0007165">
    <property type="term" value="P:signal transduction"/>
    <property type="evidence" value="ECO:0007669"/>
    <property type="project" value="UniProtKB-KW"/>
</dbReference>
<dbReference type="SMART" id="SM00283">
    <property type="entry name" value="MA"/>
    <property type="match status" value="1"/>
</dbReference>
<feature type="transmembrane region" description="Helical" evidence="11">
    <location>
        <begin position="185"/>
        <end position="206"/>
    </location>
</feature>
<dbReference type="Gene3D" id="6.10.340.10">
    <property type="match status" value="1"/>
</dbReference>
<keyword evidence="4 11" id="KW-0812">Transmembrane</keyword>
<dbReference type="SMART" id="SM00304">
    <property type="entry name" value="HAMP"/>
    <property type="match status" value="1"/>
</dbReference>
<evidence type="ECO:0000256" key="3">
    <source>
        <dbReference type="ARBA" id="ARBA00022519"/>
    </source>
</evidence>
<evidence type="ECO:0000256" key="5">
    <source>
        <dbReference type="ARBA" id="ARBA00022989"/>
    </source>
</evidence>
<dbReference type="PROSITE" id="PS50111">
    <property type="entry name" value="CHEMOTAXIS_TRANSDUC_2"/>
    <property type="match status" value="1"/>
</dbReference>
<dbReference type="GO" id="GO:0005886">
    <property type="term" value="C:plasma membrane"/>
    <property type="evidence" value="ECO:0007669"/>
    <property type="project" value="UniProtKB-SubCell"/>
</dbReference>
<dbReference type="SUPFAM" id="SSF58104">
    <property type="entry name" value="Methyl-accepting chemotaxis protein (MCP) signaling domain"/>
    <property type="match status" value="1"/>
</dbReference>
<comment type="similarity">
    <text evidence="8">Belongs to the methyl-accepting chemotaxis (MCP) protein family.</text>
</comment>
<dbReference type="InterPro" id="IPR004090">
    <property type="entry name" value="Chemotax_Me-accpt_rcpt"/>
</dbReference>
<protein>
    <submittedName>
        <fullName evidence="15">Chemotaxis protein</fullName>
    </submittedName>
</protein>
<proteinExistence type="inferred from homology"/>
<comment type="subcellular location">
    <subcellularLocation>
        <location evidence="1">Cell inner membrane</location>
        <topology evidence="1">Multi-pass membrane protein</topology>
    </subcellularLocation>
</comment>
<keyword evidence="6 11" id="KW-0472">Membrane</keyword>
<evidence type="ECO:0000313" key="16">
    <source>
        <dbReference type="Proteomes" id="UP000646365"/>
    </source>
</evidence>
<evidence type="ECO:0000259" key="12">
    <source>
        <dbReference type="PROSITE" id="PS50111"/>
    </source>
</evidence>
<feature type="domain" description="HAMP" evidence="14">
    <location>
        <begin position="208"/>
        <end position="261"/>
    </location>
</feature>
<keyword evidence="7 9" id="KW-0807">Transducer</keyword>
<dbReference type="Gene3D" id="1.10.287.950">
    <property type="entry name" value="Methyl-accepting chemotaxis protein"/>
    <property type="match status" value="1"/>
</dbReference>
<evidence type="ECO:0000256" key="9">
    <source>
        <dbReference type="PROSITE-ProRule" id="PRU00284"/>
    </source>
</evidence>
<dbReference type="Pfam" id="PF00015">
    <property type="entry name" value="MCPsignal"/>
    <property type="match status" value="1"/>
</dbReference>
<keyword evidence="5 11" id="KW-1133">Transmembrane helix</keyword>
<dbReference type="InterPro" id="IPR004089">
    <property type="entry name" value="MCPsignal_dom"/>
</dbReference>
<evidence type="ECO:0000256" key="10">
    <source>
        <dbReference type="SAM" id="MobiDB-lite"/>
    </source>
</evidence>
<evidence type="ECO:0000256" key="8">
    <source>
        <dbReference type="ARBA" id="ARBA00029447"/>
    </source>
</evidence>
<evidence type="ECO:0000259" key="13">
    <source>
        <dbReference type="PROSITE" id="PS50192"/>
    </source>
</evidence>
<dbReference type="PANTHER" id="PTHR32089">
    <property type="entry name" value="METHYL-ACCEPTING CHEMOTAXIS PROTEIN MCPB"/>
    <property type="match status" value="1"/>
</dbReference>
<dbReference type="GO" id="GO:0006935">
    <property type="term" value="P:chemotaxis"/>
    <property type="evidence" value="ECO:0007669"/>
    <property type="project" value="InterPro"/>
</dbReference>
<dbReference type="PANTHER" id="PTHR32089:SF112">
    <property type="entry name" value="LYSOZYME-LIKE PROTEIN-RELATED"/>
    <property type="match status" value="1"/>
</dbReference>
<feature type="domain" description="Methyl-accepting transducer" evidence="12">
    <location>
        <begin position="302"/>
        <end position="528"/>
    </location>
</feature>
<keyword evidence="16" id="KW-1185">Reference proteome</keyword>
<evidence type="ECO:0000313" key="15">
    <source>
        <dbReference type="EMBL" id="GGF50922.1"/>
    </source>
</evidence>
<dbReference type="Pfam" id="PF17200">
    <property type="entry name" value="sCache_2"/>
    <property type="match status" value="1"/>
</dbReference>